<keyword evidence="8" id="KW-1185">Reference proteome</keyword>
<evidence type="ECO:0000313" key="8">
    <source>
        <dbReference type="Proteomes" id="UP001370490"/>
    </source>
</evidence>
<feature type="transmembrane region" description="Helical" evidence="4">
    <location>
        <begin position="153"/>
        <end position="171"/>
    </location>
</feature>
<keyword evidence="4" id="KW-0472">Membrane</keyword>
<keyword evidence="1" id="KW-1015">Disulfide bond</keyword>
<accession>A0AAN8U8H4</accession>
<dbReference type="PROSITE" id="PS51485">
    <property type="entry name" value="PHYTOCYANIN"/>
    <property type="match status" value="1"/>
</dbReference>
<comment type="caution">
    <text evidence="7">The sequence shown here is derived from an EMBL/GenBank/DDBJ whole genome shotgun (WGS) entry which is preliminary data.</text>
</comment>
<dbReference type="SUPFAM" id="SSF49503">
    <property type="entry name" value="Cupredoxins"/>
    <property type="match status" value="1"/>
</dbReference>
<dbReference type="PANTHER" id="PTHR33021">
    <property type="entry name" value="BLUE COPPER PROTEIN"/>
    <property type="match status" value="1"/>
</dbReference>
<organism evidence="7 8">
    <name type="scientific">Dillenia turbinata</name>
    <dbReference type="NCBI Taxonomy" id="194707"/>
    <lineage>
        <taxon>Eukaryota</taxon>
        <taxon>Viridiplantae</taxon>
        <taxon>Streptophyta</taxon>
        <taxon>Embryophyta</taxon>
        <taxon>Tracheophyta</taxon>
        <taxon>Spermatophyta</taxon>
        <taxon>Magnoliopsida</taxon>
        <taxon>eudicotyledons</taxon>
        <taxon>Gunneridae</taxon>
        <taxon>Pentapetalae</taxon>
        <taxon>Dilleniales</taxon>
        <taxon>Dilleniaceae</taxon>
        <taxon>Dillenia</taxon>
    </lineage>
</organism>
<feature type="signal peptide" evidence="5">
    <location>
        <begin position="1"/>
        <end position="23"/>
    </location>
</feature>
<feature type="domain" description="Phytocyanin" evidence="6">
    <location>
        <begin position="24"/>
        <end position="127"/>
    </location>
</feature>
<keyword evidence="5" id="KW-0732">Signal</keyword>
<dbReference type="PANTHER" id="PTHR33021:SF189">
    <property type="entry name" value="CUCUMBER PEELING CUPREDOXIN-LIKE"/>
    <property type="match status" value="1"/>
</dbReference>
<evidence type="ECO:0000313" key="7">
    <source>
        <dbReference type="EMBL" id="KAK6912218.1"/>
    </source>
</evidence>
<dbReference type="InterPro" id="IPR003245">
    <property type="entry name" value="Phytocyanin_dom"/>
</dbReference>
<dbReference type="Proteomes" id="UP001370490">
    <property type="component" value="Unassembled WGS sequence"/>
</dbReference>
<feature type="region of interest" description="Disordered" evidence="3">
    <location>
        <begin position="125"/>
        <end position="148"/>
    </location>
</feature>
<protein>
    <submittedName>
        <fullName evidence="7">Phytocyanin domain</fullName>
    </submittedName>
</protein>
<feature type="compositionally biased region" description="Low complexity" evidence="3">
    <location>
        <begin position="128"/>
        <end position="143"/>
    </location>
</feature>
<evidence type="ECO:0000256" key="3">
    <source>
        <dbReference type="SAM" id="MobiDB-lite"/>
    </source>
</evidence>
<dbReference type="FunFam" id="2.60.40.420:FF:000034">
    <property type="entry name" value="Cupredoxin superfamily protein"/>
    <property type="match status" value="1"/>
</dbReference>
<evidence type="ECO:0000256" key="2">
    <source>
        <dbReference type="ARBA" id="ARBA00023180"/>
    </source>
</evidence>
<dbReference type="InterPro" id="IPR039391">
    <property type="entry name" value="Phytocyanin-like"/>
</dbReference>
<dbReference type="GO" id="GO:0009055">
    <property type="term" value="F:electron transfer activity"/>
    <property type="evidence" value="ECO:0007669"/>
    <property type="project" value="InterPro"/>
</dbReference>
<evidence type="ECO:0000259" key="6">
    <source>
        <dbReference type="PROSITE" id="PS51485"/>
    </source>
</evidence>
<keyword evidence="2" id="KW-0325">Glycoprotein</keyword>
<name>A0AAN8U8H4_9MAGN</name>
<evidence type="ECO:0000256" key="5">
    <source>
        <dbReference type="SAM" id="SignalP"/>
    </source>
</evidence>
<dbReference type="Pfam" id="PF02298">
    <property type="entry name" value="Cu_bind_like"/>
    <property type="match status" value="1"/>
</dbReference>
<evidence type="ECO:0000256" key="1">
    <source>
        <dbReference type="ARBA" id="ARBA00023157"/>
    </source>
</evidence>
<gene>
    <name evidence="7" type="ORF">RJ641_024311</name>
</gene>
<dbReference type="Gene3D" id="2.60.40.420">
    <property type="entry name" value="Cupredoxins - blue copper proteins"/>
    <property type="match status" value="1"/>
</dbReference>
<evidence type="ECO:0000256" key="4">
    <source>
        <dbReference type="SAM" id="Phobius"/>
    </source>
</evidence>
<keyword evidence="4" id="KW-0812">Transmembrane</keyword>
<dbReference type="GO" id="GO:0005886">
    <property type="term" value="C:plasma membrane"/>
    <property type="evidence" value="ECO:0007669"/>
    <property type="project" value="TreeGrafter"/>
</dbReference>
<dbReference type="InterPro" id="IPR008972">
    <property type="entry name" value="Cupredoxin"/>
</dbReference>
<feature type="chain" id="PRO_5042972050" evidence="5">
    <location>
        <begin position="24"/>
        <end position="172"/>
    </location>
</feature>
<dbReference type="AlphaFoldDB" id="A0AAN8U8H4"/>
<reference evidence="7 8" key="1">
    <citation type="submission" date="2023-12" db="EMBL/GenBank/DDBJ databases">
        <title>A high-quality genome assembly for Dillenia turbinata (Dilleniales).</title>
        <authorList>
            <person name="Chanderbali A."/>
        </authorList>
    </citation>
    <scope>NUCLEOTIDE SEQUENCE [LARGE SCALE GENOMIC DNA]</scope>
    <source>
        <strain evidence="7">LSX21</strain>
        <tissue evidence="7">Leaf</tissue>
    </source>
</reference>
<proteinExistence type="predicted"/>
<keyword evidence="4" id="KW-1133">Transmembrane helix</keyword>
<dbReference type="EMBL" id="JBAMMX010000028">
    <property type="protein sequence ID" value="KAK6912218.1"/>
    <property type="molecule type" value="Genomic_DNA"/>
</dbReference>
<sequence length="172" mass="18185">MDRSGRIFAILLVLGVVLQSAVATTYVVGDSFGWAVPNNSSTYSDWVSGKTFMVGDILTFNFVTDEHDVLEVTKESYEGCKSTNNISSLITTGPANVNLSSTGEHYYICTVGRHCQNSQKLSLNVSASSTSSPSPSSGPTSQTTPPPPSSSGSFVFANVFVSVLSIVLCILV</sequence>